<dbReference type="Proteomes" id="UP000437017">
    <property type="component" value="Unassembled WGS sequence"/>
</dbReference>
<protein>
    <submittedName>
        <fullName evidence="1">Uncharacterized protein</fullName>
    </submittedName>
</protein>
<dbReference type="AlphaFoldDB" id="A0A6A1Q371"/>
<name>A0A6A1Q371_BALPH</name>
<dbReference type="EMBL" id="SGJD01001157">
    <property type="protein sequence ID" value="KAB0401734.1"/>
    <property type="molecule type" value="Genomic_DNA"/>
</dbReference>
<reference evidence="1 2" key="1">
    <citation type="journal article" date="2019" name="PLoS ONE">
        <title>Genomic analyses reveal an absence of contemporary introgressive admixture between fin whales and blue whales, despite known hybrids.</title>
        <authorList>
            <person name="Westbury M.V."/>
            <person name="Petersen B."/>
            <person name="Lorenzen E.D."/>
        </authorList>
    </citation>
    <scope>NUCLEOTIDE SEQUENCE [LARGE SCALE GENOMIC DNA]</scope>
    <source>
        <strain evidence="1">FinWhale-01</strain>
    </source>
</reference>
<keyword evidence="2" id="KW-1185">Reference proteome</keyword>
<sequence>MAVVELASNCCTDDVIYDKVVDIGRVVPHSVWTGIIKKVWNVGKGGVRGLECTYNTPTE</sequence>
<organism evidence="1 2">
    <name type="scientific">Balaenoptera physalus</name>
    <name type="common">Fin whale</name>
    <name type="synonym">Balaena physalus</name>
    <dbReference type="NCBI Taxonomy" id="9770"/>
    <lineage>
        <taxon>Eukaryota</taxon>
        <taxon>Metazoa</taxon>
        <taxon>Chordata</taxon>
        <taxon>Craniata</taxon>
        <taxon>Vertebrata</taxon>
        <taxon>Euteleostomi</taxon>
        <taxon>Mammalia</taxon>
        <taxon>Eutheria</taxon>
        <taxon>Laurasiatheria</taxon>
        <taxon>Artiodactyla</taxon>
        <taxon>Whippomorpha</taxon>
        <taxon>Cetacea</taxon>
        <taxon>Mysticeti</taxon>
        <taxon>Balaenopteridae</taxon>
        <taxon>Balaenoptera</taxon>
    </lineage>
</organism>
<gene>
    <name evidence="1" type="ORF">E2I00_010425</name>
</gene>
<evidence type="ECO:0000313" key="2">
    <source>
        <dbReference type="Proteomes" id="UP000437017"/>
    </source>
</evidence>
<proteinExistence type="predicted"/>
<comment type="caution">
    <text evidence="1">The sequence shown here is derived from an EMBL/GenBank/DDBJ whole genome shotgun (WGS) entry which is preliminary data.</text>
</comment>
<evidence type="ECO:0000313" key="1">
    <source>
        <dbReference type="EMBL" id="KAB0401734.1"/>
    </source>
</evidence>
<accession>A0A6A1Q371</accession>